<keyword evidence="3" id="KW-1185">Reference proteome</keyword>
<evidence type="ECO:0000313" key="2">
    <source>
        <dbReference type="EMBL" id="GBN73244.1"/>
    </source>
</evidence>
<gene>
    <name evidence="2" type="ORF">AVEN_267794_1</name>
</gene>
<reference evidence="2 3" key="1">
    <citation type="journal article" date="2019" name="Sci. Rep.">
        <title>Orb-weaving spider Araneus ventricosus genome elucidates the spidroin gene catalogue.</title>
        <authorList>
            <person name="Kono N."/>
            <person name="Nakamura H."/>
            <person name="Ohtoshi R."/>
            <person name="Moran D.A.P."/>
            <person name="Shinohara A."/>
            <person name="Yoshida Y."/>
            <person name="Fujiwara M."/>
            <person name="Mori M."/>
            <person name="Tomita M."/>
            <person name="Arakawa K."/>
        </authorList>
    </citation>
    <scope>NUCLEOTIDE SEQUENCE [LARGE SCALE GENOMIC DNA]</scope>
</reference>
<dbReference type="EMBL" id="BGPR01016500">
    <property type="protein sequence ID" value="GBN73244.1"/>
    <property type="molecule type" value="Genomic_DNA"/>
</dbReference>
<comment type="caution">
    <text evidence="2">The sequence shown here is derived from an EMBL/GenBank/DDBJ whole genome shotgun (WGS) entry which is preliminary data.</text>
</comment>
<dbReference type="Proteomes" id="UP000499080">
    <property type="component" value="Unassembled WGS sequence"/>
</dbReference>
<name>A0A4Y2RBV2_ARAVE</name>
<evidence type="ECO:0000256" key="1">
    <source>
        <dbReference type="SAM" id="MobiDB-lite"/>
    </source>
</evidence>
<feature type="region of interest" description="Disordered" evidence="1">
    <location>
        <begin position="1"/>
        <end position="26"/>
    </location>
</feature>
<accession>A0A4Y2RBV2</accession>
<protein>
    <submittedName>
        <fullName evidence="2">Uncharacterized protein</fullName>
    </submittedName>
</protein>
<dbReference type="AlphaFoldDB" id="A0A4Y2RBV2"/>
<sequence>MINNPRSVGKTEEEDRQSGITPETNQVASVIEEISRHLRLLFDRNDVNDLLDSSMSLEKCVSTTIETFASYPEPPEKQMTRATFTETVGLFEKE</sequence>
<evidence type="ECO:0000313" key="3">
    <source>
        <dbReference type="Proteomes" id="UP000499080"/>
    </source>
</evidence>
<organism evidence="2 3">
    <name type="scientific">Araneus ventricosus</name>
    <name type="common">Orbweaver spider</name>
    <name type="synonym">Epeira ventricosa</name>
    <dbReference type="NCBI Taxonomy" id="182803"/>
    <lineage>
        <taxon>Eukaryota</taxon>
        <taxon>Metazoa</taxon>
        <taxon>Ecdysozoa</taxon>
        <taxon>Arthropoda</taxon>
        <taxon>Chelicerata</taxon>
        <taxon>Arachnida</taxon>
        <taxon>Araneae</taxon>
        <taxon>Araneomorphae</taxon>
        <taxon>Entelegynae</taxon>
        <taxon>Araneoidea</taxon>
        <taxon>Araneidae</taxon>
        <taxon>Araneus</taxon>
    </lineage>
</organism>
<proteinExistence type="predicted"/>